<comment type="caution">
    <text evidence="1">The sequence shown here is derived from an EMBL/GenBank/DDBJ whole genome shotgun (WGS) entry which is preliminary data.</text>
</comment>
<proteinExistence type="predicted"/>
<sequence>MGSAALQDDRAYTLILDVMDCDPTCISTGTQDPGSNTSVEKGQTGITDIARASEILVQCLATFVEADYLLQRPTVIKENKHKFYTNATFEPARPQGVHLLAQHHRHTNFKLHTPSVAKRNGFVAHLAGVLENIKRSENDTYDSLDDTNACDNQLSGDVYSTIYNFSKLKLLRREIPTSHCVLDEIANEMGNRGSKSSCSEPLNELQNKFNHPQQSLGLGIGELVKLLVDPTSVLMIRNRKKTSRHLASHTRAEWMFLT</sequence>
<accession>A0A8H7XWE9</accession>
<dbReference type="EMBL" id="JAFIQS010000007">
    <property type="protein sequence ID" value="KAG5166974.1"/>
    <property type="molecule type" value="Genomic_DNA"/>
</dbReference>
<protein>
    <submittedName>
        <fullName evidence="1">Uncharacterized protein</fullName>
    </submittedName>
</protein>
<name>A0A8H7XWE9_PSICU</name>
<reference evidence="1" key="1">
    <citation type="submission" date="2021-02" db="EMBL/GenBank/DDBJ databases">
        <title>Psilocybe cubensis genome.</title>
        <authorList>
            <person name="Mckernan K.J."/>
            <person name="Crawford S."/>
            <person name="Trippe A."/>
            <person name="Kane L.T."/>
            <person name="Mclaughlin S."/>
        </authorList>
    </citation>
    <scope>NUCLEOTIDE SEQUENCE [LARGE SCALE GENOMIC DNA]</scope>
    <source>
        <strain evidence="1">MGC-MH-2018</strain>
    </source>
</reference>
<organism evidence="1">
    <name type="scientific">Psilocybe cubensis</name>
    <name type="common">Psychedelic mushroom</name>
    <name type="synonym">Stropharia cubensis</name>
    <dbReference type="NCBI Taxonomy" id="181762"/>
    <lineage>
        <taxon>Eukaryota</taxon>
        <taxon>Fungi</taxon>
        <taxon>Dikarya</taxon>
        <taxon>Basidiomycota</taxon>
        <taxon>Agaricomycotina</taxon>
        <taxon>Agaricomycetes</taxon>
        <taxon>Agaricomycetidae</taxon>
        <taxon>Agaricales</taxon>
        <taxon>Agaricineae</taxon>
        <taxon>Strophariaceae</taxon>
        <taxon>Psilocybe</taxon>
    </lineage>
</organism>
<dbReference type="AlphaFoldDB" id="A0A8H7XWE9"/>
<evidence type="ECO:0000313" key="1">
    <source>
        <dbReference type="EMBL" id="KAG5166974.1"/>
    </source>
</evidence>
<gene>
    <name evidence="1" type="ORF">JR316_007311</name>
</gene>